<dbReference type="PANTHER" id="PTHR43280">
    <property type="entry name" value="ARAC-FAMILY TRANSCRIPTIONAL REGULATOR"/>
    <property type="match status" value="1"/>
</dbReference>
<dbReference type="InterPro" id="IPR020449">
    <property type="entry name" value="Tscrpt_reg_AraC-type_HTH"/>
</dbReference>
<organism evidence="6 7">
    <name type="scientific">Eisenbergiella tayi</name>
    <dbReference type="NCBI Taxonomy" id="1432052"/>
    <lineage>
        <taxon>Bacteria</taxon>
        <taxon>Bacillati</taxon>
        <taxon>Bacillota</taxon>
        <taxon>Clostridia</taxon>
        <taxon>Lachnospirales</taxon>
        <taxon>Lachnospiraceae</taxon>
        <taxon>Eisenbergiella</taxon>
    </lineage>
</organism>
<proteinExistence type="predicted"/>
<evidence type="ECO:0000313" key="6">
    <source>
        <dbReference type="EMBL" id="ODM13808.1"/>
    </source>
</evidence>
<dbReference type="SUPFAM" id="SSF46689">
    <property type="entry name" value="Homeodomain-like"/>
    <property type="match status" value="2"/>
</dbReference>
<dbReference type="EMBL" id="MCGI01000001">
    <property type="protein sequence ID" value="ODM13808.1"/>
    <property type="molecule type" value="Genomic_DNA"/>
</dbReference>
<sequence>MEKKKQFKGGTSFAVSYLLMAIIPMAVCGIFFYPRTRNQIVERTNTSSMQQVERGLEELDRQLQIINNIPNVFFQNEEINRSDLEIEPWKNLVISNEIKKTIVNNGLIEEVFLYARKHRYFFSGYQGNFPLDKLQQYGGTVGFHYEDWEMSAILDTLETLNGTCQRPAETTILRGNLHKNIITFISTIPQKNRFAYAATMVMVDGDQLAGLLPDSQAPEGYGYLILDSNQKMIYRSSGINDSLFHRITNYGISEAVQHRSIRLEDNCLLNAAQSDSSGWILIKVTNLAPMMQEILELEYSVIFVMLGLSVVLGFLGYYFMMLNFRPLELILLQLKQNGNNRKGKIRNACYEEIERAIRILQEDNSRMSGSLQQTKPRLKKHLFTELISDSFKKGHPAEYLAELETAGFAVNEGYYRIMVIQSPSEEERDVILSEVSCEAKGFLYMFSMPNSGSILFLFGDREEGGKASFAEWYGECGQMNQTRAGVGDKVDSLLKISQSYSQACAALDYALLSTDKGAVVYYDDLPDSMFQVHSYPLELIESLAFAVKMDKIEDTENLMYQIEYMIRMKEFPPYYIRALFFNVVSIFMEKQKKAEESDQLEPAAMRILSQQLSSVQMIEILSGLYQMFRKKADAFHTKENEWMAQVRLYIGEHYGESTLSLAEVASHIGMSPTWFSTLFKEKSGCNFKEYVDLIRLEKAKELLENSEMKIEKVAERVGYNSSYSFARFFKKHMGVSPKEYRDIKVI</sequence>
<keyword evidence="2" id="KW-0238">DNA-binding</keyword>
<keyword evidence="1" id="KW-0805">Transcription regulation</keyword>
<dbReference type="InterPro" id="IPR018060">
    <property type="entry name" value="HTH_AraC"/>
</dbReference>
<dbReference type="InterPro" id="IPR018062">
    <property type="entry name" value="HTH_AraC-typ_CS"/>
</dbReference>
<dbReference type="Gene3D" id="1.10.10.60">
    <property type="entry name" value="Homeodomain-like"/>
    <property type="match status" value="2"/>
</dbReference>
<evidence type="ECO:0000256" key="2">
    <source>
        <dbReference type="ARBA" id="ARBA00023125"/>
    </source>
</evidence>
<dbReference type="RefSeq" id="WP_159464030.1">
    <property type="nucleotide sequence ID" value="NZ_DBFYTC010000022.1"/>
</dbReference>
<comment type="caution">
    <text evidence="6">The sequence shown here is derived from an EMBL/GenBank/DDBJ whole genome shotgun (WGS) entry which is preliminary data.</text>
</comment>
<dbReference type="PROSITE" id="PS00041">
    <property type="entry name" value="HTH_ARAC_FAMILY_1"/>
    <property type="match status" value="1"/>
</dbReference>
<keyword evidence="4" id="KW-0472">Membrane</keyword>
<dbReference type="GO" id="GO:0003700">
    <property type="term" value="F:DNA-binding transcription factor activity"/>
    <property type="evidence" value="ECO:0007669"/>
    <property type="project" value="InterPro"/>
</dbReference>
<dbReference type="InterPro" id="IPR041522">
    <property type="entry name" value="CdaR_GGDEF"/>
</dbReference>
<accession>A0A1E3AYM1</accession>
<protein>
    <submittedName>
        <fullName evidence="6">HTH-type transcriptional regulator YesS</fullName>
    </submittedName>
</protein>
<name>A0A1E3AYM1_9FIRM</name>
<feature type="transmembrane region" description="Helical" evidence="4">
    <location>
        <begin position="299"/>
        <end position="320"/>
    </location>
</feature>
<dbReference type="Proteomes" id="UP000095003">
    <property type="component" value="Unassembled WGS sequence"/>
</dbReference>
<evidence type="ECO:0000256" key="1">
    <source>
        <dbReference type="ARBA" id="ARBA00023015"/>
    </source>
</evidence>
<evidence type="ECO:0000259" key="5">
    <source>
        <dbReference type="PROSITE" id="PS01124"/>
    </source>
</evidence>
<dbReference type="Pfam" id="PF12833">
    <property type="entry name" value="HTH_18"/>
    <property type="match status" value="1"/>
</dbReference>
<feature type="domain" description="HTH araC/xylS-type" evidence="5">
    <location>
        <begin position="644"/>
        <end position="743"/>
    </location>
</feature>
<dbReference type="PRINTS" id="PR00032">
    <property type="entry name" value="HTHARAC"/>
</dbReference>
<dbReference type="SMART" id="SM00342">
    <property type="entry name" value="HTH_ARAC"/>
    <property type="match status" value="1"/>
</dbReference>
<dbReference type="Pfam" id="PF17853">
    <property type="entry name" value="GGDEF_2"/>
    <property type="match status" value="1"/>
</dbReference>
<keyword evidence="3" id="KW-0804">Transcription</keyword>
<dbReference type="AlphaFoldDB" id="A0A1E3AYM1"/>
<evidence type="ECO:0000256" key="4">
    <source>
        <dbReference type="SAM" id="Phobius"/>
    </source>
</evidence>
<keyword evidence="4" id="KW-1133">Transmembrane helix</keyword>
<dbReference type="GO" id="GO:0043565">
    <property type="term" value="F:sequence-specific DNA binding"/>
    <property type="evidence" value="ECO:0007669"/>
    <property type="project" value="InterPro"/>
</dbReference>
<evidence type="ECO:0000313" key="7">
    <source>
        <dbReference type="Proteomes" id="UP000095003"/>
    </source>
</evidence>
<feature type="transmembrane region" description="Helical" evidence="4">
    <location>
        <begin position="12"/>
        <end position="33"/>
    </location>
</feature>
<evidence type="ECO:0000256" key="3">
    <source>
        <dbReference type="ARBA" id="ARBA00023163"/>
    </source>
</evidence>
<dbReference type="InterPro" id="IPR009057">
    <property type="entry name" value="Homeodomain-like_sf"/>
</dbReference>
<dbReference type="PROSITE" id="PS01124">
    <property type="entry name" value="HTH_ARAC_FAMILY_2"/>
    <property type="match status" value="1"/>
</dbReference>
<keyword evidence="4" id="KW-0812">Transmembrane</keyword>
<reference evidence="6 7" key="1">
    <citation type="submission" date="2016-07" db="EMBL/GenBank/DDBJ databases">
        <title>Characterization of isolates of Eisenbergiella tayi derived from blood cultures, using whole genome sequencing.</title>
        <authorList>
            <person name="Burdz T."/>
            <person name="Wiebe D."/>
            <person name="Huynh C."/>
            <person name="Bernard K."/>
        </authorList>
    </citation>
    <scope>NUCLEOTIDE SEQUENCE [LARGE SCALE GENOMIC DNA]</scope>
    <source>
        <strain evidence="6 7">NML 120489</strain>
    </source>
</reference>
<gene>
    <name evidence="6" type="primary">yesS_8</name>
    <name evidence="6" type="ORF">BEH84_01527</name>
</gene>
<dbReference type="PANTHER" id="PTHR43280:SF10">
    <property type="entry name" value="REGULATORY PROTEIN POCR"/>
    <property type="match status" value="1"/>
</dbReference>